<dbReference type="Proteomes" id="UP000593574">
    <property type="component" value="Unassembled WGS sequence"/>
</dbReference>
<protein>
    <submittedName>
        <fullName evidence="1">Uncharacterized protein</fullName>
    </submittedName>
</protein>
<feature type="non-terminal residue" evidence="1">
    <location>
        <position position="18"/>
    </location>
</feature>
<name>A0A7J9ATX8_9ROSI</name>
<evidence type="ECO:0000313" key="2">
    <source>
        <dbReference type="Proteomes" id="UP000593574"/>
    </source>
</evidence>
<proteinExistence type="predicted"/>
<keyword evidence="2" id="KW-1185">Reference proteome</keyword>
<dbReference type="AlphaFoldDB" id="A0A7J9ATX8"/>
<organism evidence="1 2">
    <name type="scientific">Gossypium laxum</name>
    <dbReference type="NCBI Taxonomy" id="34288"/>
    <lineage>
        <taxon>Eukaryota</taxon>
        <taxon>Viridiplantae</taxon>
        <taxon>Streptophyta</taxon>
        <taxon>Embryophyta</taxon>
        <taxon>Tracheophyta</taxon>
        <taxon>Spermatophyta</taxon>
        <taxon>Magnoliopsida</taxon>
        <taxon>eudicotyledons</taxon>
        <taxon>Gunneridae</taxon>
        <taxon>Pentapetalae</taxon>
        <taxon>rosids</taxon>
        <taxon>malvids</taxon>
        <taxon>Malvales</taxon>
        <taxon>Malvaceae</taxon>
        <taxon>Malvoideae</taxon>
        <taxon>Gossypium</taxon>
    </lineage>
</organism>
<reference evidence="1 2" key="1">
    <citation type="journal article" date="2019" name="Genome Biol. Evol.">
        <title>Insights into the evolution of the New World diploid cottons (Gossypium, subgenus Houzingenia) based on genome sequencing.</title>
        <authorList>
            <person name="Grover C.E."/>
            <person name="Arick M.A. 2nd"/>
            <person name="Thrash A."/>
            <person name="Conover J.L."/>
            <person name="Sanders W.S."/>
            <person name="Peterson D.G."/>
            <person name="Frelichowski J.E."/>
            <person name="Scheffler J.A."/>
            <person name="Scheffler B.E."/>
            <person name="Wendel J.F."/>
        </authorList>
    </citation>
    <scope>NUCLEOTIDE SEQUENCE [LARGE SCALE GENOMIC DNA]</scope>
    <source>
        <strain evidence="1">4</strain>
        <tissue evidence="1">Leaf</tissue>
    </source>
</reference>
<sequence length="18" mass="2171">MKLATVQLILKLKVWSWL</sequence>
<dbReference type="EMBL" id="JABEZV010000012">
    <property type="protein sequence ID" value="MBA0726854.1"/>
    <property type="molecule type" value="Genomic_DNA"/>
</dbReference>
<evidence type="ECO:0000313" key="1">
    <source>
        <dbReference type="EMBL" id="MBA0726854.1"/>
    </source>
</evidence>
<accession>A0A7J9ATX8</accession>
<comment type="caution">
    <text evidence="1">The sequence shown here is derived from an EMBL/GenBank/DDBJ whole genome shotgun (WGS) entry which is preliminary data.</text>
</comment>
<gene>
    <name evidence="1" type="ORF">Golax_002652</name>
</gene>